<reference evidence="6" key="1">
    <citation type="submission" date="2017-02" db="EMBL/GenBank/DDBJ databases">
        <authorList>
            <person name="Varghese N."/>
            <person name="Submissions S."/>
        </authorList>
    </citation>
    <scope>NUCLEOTIDE SEQUENCE [LARGE SCALE GENOMIC DNA]</scope>
    <source>
        <strain evidence="6">ATCC 35199</strain>
    </source>
</reference>
<evidence type="ECO:0000256" key="2">
    <source>
        <dbReference type="ARBA" id="ARBA00023125"/>
    </source>
</evidence>
<accession>A0A1T5BBX7</accession>
<keyword evidence="1" id="KW-0805">Transcription regulation</keyword>
<dbReference type="InterPro" id="IPR036390">
    <property type="entry name" value="WH_DNA-bd_sf"/>
</dbReference>
<keyword evidence="2 5" id="KW-0238">DNA-binding</keyword>
<organism evidence="5 6">
    <name type="scientific">Acetoanaerobium noterae</name>
    <dbReference type="NCBI Taxonomy" id="745369"/>
    <lineage>
        <taxon>Bacteria</taxon>
        <taxon>Bacillati</taxon>
        <taxon>Bacillota</taxon>
        <taxon>Clostridia</taxon>
        <taxon>Peptostreptococcales</taxon>
        <taxon>Filifactoraceae</taxon>
        <taxon>Acetoanaerobium</taxon>
    </lineage>
</organism>
<dbReference type="RefSeq" id="WP_079589392.1">
    <property type="nucleotide sequence ID" value="NZ_DAMBHZ010000009.1"/>
</dbReference>
<name>A0A1T5BBX7_9FIRM</name>
<evidence type="ECO:0000256" key="1">
    <source>
        <dbReference type="ARBA" id="ARBA00023015"/>
    </source>
</evidence>
<dbReference type="OrthoDB" id="5461037at2"/>
<dbReference type="EMBL" id="FUYN01000003">
    <property type="protein sequence ID" value="SKB44728.1"/>
    <property type="molecule type" value="Genomic_DNA"/>
</dbReference>
<gene>
    <name evidence="5" type="ORF">SAMN02745120_1512</name>
</gene>
<dbReference type="InterPro" id="IPR036388">
    <property type="entry name" value="WH-like_DNA-bd_sf"/>
</dbReference>
<dbReference type="AlphaFoldDB" id="A0A1T5BBX7"/>
<keyword evidence="3" id="KW-0804">Transcription</keyword>
<dbReference type="GO" id="GO:0003677">
    <property type="term" value="F:DNA binding"/>
    <property type="evidence" value="ECO:0007669"/>
    <property type="project" value="UniProtKB-KW"/>
</dbReference>
<dbReference type="SMART" id="SM00347">
    <property type="entry name" value="HTH_MARR"/>
    <property type="match status" value="1"/>
</dbReference>
<protein>
    <submittedName>
        <fullName evidence="5">DNA-binding transcriptional regulator, MarR family</fullName>
    </submittedName>
</protein>
<evidence type="ECO:0000259" key="4">
    <source>
        <dbReference type="PROSITE" id="PS50995"/>
    </source>
</evidence>
<dbReference type="PANTHER" id="PTHR42756:SF1">
    <property type="entry name" value="TRANSCRIPTIONAL REPRESSOR OF EMRAB OPERON"/>
    <property type="match status" value="1"/>
</dbReference>
<sequence length="151" mass="17454">MSNPMKLINDILVDLFKNILDIEEQALKDRGIIDLSMNEMHTLEAIGYEDVKTMSETAEILKITLGTLTTSVNRLVKKGYVQRLQDEKDRRIVLIKLTDKGQEAYKIHEDFHMEMVAKMLIDLNLEEDKALLGSLEKLKEFFQSNYMNSSD</sequence>
<evidence type="ECO:0000313" key="5">
    <source>
        <dbReference type="EMBL" id="SKB44728.1"/>
    </source>
</evidence>
<dbReference type="Proteomes" id="UP000243406">
    <property type="component" value="Unassembled WGS sequence"/>
</dbReference>
<dbReference type="InterPro" id="IPR000835">
    <property type="entry name" value="HTH_MarR-typ"/>
</dbReference>
<dbReference type="GO" id="GO:0003700">
    <property type="term" value="F:DNA-binding transcription factor activity"/>
    <property type="evidence" value="ECO:0007669"/>
    <property type="project" value="InterPro"/>
</dbReference>
<dbReference type="PROSITE" id="PS50995">
    <property type="entry name" value="HTH_MARR_2"/>
    <property type="match status" value="1"/>
</dbReference>
<proteinExistence type="predicted"/>
<dbReference type="Gene3D" id="1.10.10.10">
    <property type="entry name" value="Winged helix-like DNA-binding domain superfamily/Winged helix DNA-binding domain"/>
    <property type="match status" value="1"/>
</dbReference>
<keyword evidence="6" id="KW-1185">Reference proteome</keyword>
<dbReference type="Pfam" id="PF01047">
    <property type="entry name" value="MarR"/>
    <property type="match status" value="1"/>
</dbReference>
<dbReference type="PRINTS" id="PR00598">
    <property type="entry name" value="HTHMARR"/>
</dbReference>
<dbReference type="PANTHER" id="PTHR42756">
    <property type="entry name" value="TRANSCRIPTIONAL REGULATOR, MARR"/>
    <property type="match status" value="1"/>
</dbReference>
<dbReference type="SUPFAM" id="SSF46785">
    <property type="entry name" value="Winged helix' DNA-binding domain"/>
    <property type="match status" value="1"/>
</dbReference>
<feature type="domain" description="HTH marR-type" evidence="4">
    <location>
        <begin position="1"/>
        <end position="140"/>
    </location>
</feature>
<evidence type="ECO:0000256" key="3">
    <source>
        <dbReference type="ARBA" id="ARBA00023163"/>
    </source>
</evidence>
<evidence type="ECO:0000313" key="6">
    <source>
        <dbReference type="Proteomes" id="UP000243406"/>
    </source>
</evidence>